<dbReference type="EMBL" id="CM007894">
    <property type="protein sequence ID" value="OTG25422.1"/>
    <property type="molecule type" value="Genomic_DNA"/>
</dbReference>
<accession>A0A251URP5</accession>
<feature type="region of interest" description="Disordered" evidence="1">
    <location>
        <begin position="70"/>
        <end position="135"/>
    </location>
</feature>
<dbReference type="AlphaFoldDB" id="A0A251URP5"/>
<keyword evidence="4" id="KW-1185">Reference proteome</keyword>
<dbReference type="OrthoDB" id="118550at2759"/>
<feature type="compositionally biased region" description="Basic residues" evidence="1">
    <location>
        <begin position="70"/>
        <end position="80"/>
    </location>
</feature>
<name>A0A251URP5_HELAN</name>
<dbReference type="Gramene" id="mRNA:HanXRQr2_Chr05g0216951">
    <property type="protein sequence ID" value="mRNA:HanXRQr2_Chr05g0216951"/>
    <property type="gene ID" value="HanXRQr2_Chr05g0216951"/>
</dbReference>
<protein>
    <submittedName>
        <fullName evidence="3">Uncharacterized protein</fullName>
    </submittedName>
</protein>
<proteinExistence type="predicted"/>
<dbReference type="Proteomes" id="UP000215914">
    <property type="component" value="Chromosome 5"/>
</dbReference>
<organism evidence="3 4">
    <name type="scientific">Helianthus annuus</name>
    <name type="common">Common sunflower</name>
    <dbReference type="NCBI Taxonomy" id="4232"/>
    <lineage>
        <taxon>Eukaryota</taxon>
        <taxon>Viridiplantae</taxon>
        <taxon>Streptophyta</taxon>
        <taxon>Embryophyta</taxon>
        <taxon>Tracheophyta</taxon>
        <taxon>Spermatophyta</taxon>
        <taxon>Magnoliopsida</taxon>
        <taxon>eudicotyledons</taxon>
        <taxon>Gunneridae</taxon>
        <taxon>Pentapetalae</taxon>
        <taxon>asterids</taxon>
        <taxon>campanulids</taxon>
        <taxon>Asterales</taxon>
        <taxon>Asteraceae</taxon>
        <taxon>Asteroideae</taxon>
        <taxon>Heliantheae alliance</taxon>
        <taxon>Heliantheae</taxon>
        <taxon>Helianthus</taxon>
    </lineage>
</organism>
<feature type="compositionally biased region" description="Polar residues" evidence="1">
    <location>
        <begin position="88"/>
        <end position="97"/>
    </location>
</feature>
<reference evidence="2" key="3">
    <citation type="submission" date="2020-06" db="EMBL/GenBank/DDBJ databases">
        <title>Helianthus annuus Genome sequencing and assembly Release 2.</title>
        <authorList>
            <person name="Gouzy J."/>
            <person name="Langlade N."/>
            <person name="Munos S."/>
        </authorList>
    </citation>
    <scope>NUCLEOTIDE SEQUENCE</scope>
    <source>
        <tissue evidence="2">Leaves</tissue>
    </source>
</reference>
<sequence>MHRPIKTSKHQNKFSLSKNFHQTFFIYTHISEDVQLYPESPAKNRLKIFKIAVEYQRSPEIFKNHRRISTGHRRKKKVSLKTRGFQAPVSTNNSSVRVNFPLDDTSKKIRKPYTITKSRQNWTEYGPQKSQRDKQ</sequence>
<evidence type="ECO:0000313" key="4">
    <source>
        <dbReference type="Proteomes" id="UP000215914"/>
    </source>
</evidence>
<gene>
    <name evidence="3" type="ORF">HannXRQ_Chr05g0147491</name>
    <name evidence="2" type="ORF">HanXRQr2_Chr05g0216951</name>
</gene>
<evidence type="ECO:0000256" key="1">
    <source>
        <dbReference type="SAM" id="MobiDB-lite"/>
    </source>
</evidence>
<evidence type="ECO:0000313" key="3">
    <source>
        <dbReference type="EMBL" id="OTG25422.1"/>
    </source>
</evidence>
<reference evidence="3" key="2">
    <citation type="submission" date="2017-02" db="EMBL/GenBank/DDBJ databases">
        <title>Sunflower complete genome.</title>
        <authorList>
            <person name="Langlade N."/>
            <person name="Munos S."/>
        </authorList>
    </citation>
    <scope>NUCLEOTIDE SEQUENCE [LARGE SCALE GENOMIC DNA]</scope>
    <source>
        <tissue evidence="3">Leaves</tissue>
    </source>
</reference>
<reference evidence="2 4" key="1">
    <citation type="journal article" date="2017" name="Nature">
        <title>The sunflower genome provides insights into oil metabolism, flowering and Asterid evolution.</title>
        <authorList>
            <person name="Badouin H."/>
            <person name="Gouzy J."/>
            <person name="Grassa C.J."/>
            <person name="Murat F."/>
            <person name="Staton S.E."/>
            <person name="Cottret L."/>
            <person name="Lelandais-Briere C."/>
            <person name="Owens G.L."/>
            <person name="Carrere S."/>
            <person name="Mayjonade B."/>
            <person name="Legrand L."/>
            <person name="Gill N."/>
            <person name="Kane N.C."/>
            <person name="Bowers J.E."/>
            <person name="Hubner S."/>
            <person name="Bellec A."/>
            <person name="Berard A."/>
            <person name="Berges H."/>
            <person name="Blanchet N."/>
            <person name="Boniface M.C."/>
            <person name="Brunel D."/>
            <person name="Catrice O."/>
            <person name="Chaidir N."/>
            <person name="Claudel C."/>
            <person name="Donnadieu C."/>
            <person name="Faraut T."/>
            <person name="Fievet G."/>
            <person name="Helmstetter N."/>
            <person name="King M."/>
            <person name="Knapp S.J."/>
            <person name="Lai Z."/>
            <person name="Le Paslier M.C."/>
            <person name="Lippi Y."/>
            <person name="Lorenzon L."/>
            <person name="Mandel J.R."/>
            <person name="Marage G."/>
            <person name="Marchand G."/>
            <person name="Marquand E."/>
            <person name="Bret-Mestries E."/>
            <person name="Morien E."/>
            <person name="Nambeesan S."/>
            <person name="Nguyen T."/>
            <person name="Pegot-Espagnet P."/>
            <person name="Pouilly N."/>
            <person name="Raftis F."/>
            <person name="Sallet E."/>
            <person name="Schiex T."/>
            <person name="Thomas J."/>
            <person name="Vandecasteele C."/>
            <person name="Vares D."/>
            <person name="Vear F."/>
            <person name="Vautrin S."/>
            <person name="Crespi M."/>
            <person name="Mangin B."/>
            <person name="Burke J.M."/>
            <person name="Salse J."/>
            <person name="Munos S."/>
            <person name="Vincourt P."/>
            <person name="Rieseberg L.H."/>
            <person name="Langlade N.B."/>
        </authorList>
    </citation>
    <scope>NUCLEOTIDE SEQUENCE [LARGE SCALE GENOMIC DNA]</scope>
    <source>
        <strain evidence="4">cv. SF193</strain>
        <tissue evidence="2">Leaves</tissue>
    </source>
</reference>
<dbReference type="EMBL" id="MNCJ02000320">
    <property type="protein sequence ID" value="KAF5806061.1"/>
    <property type="molecule type" value="Genomic_DNA"/>
</dbReference>
<evidence type="ECO:0000313" key="2">
    <source>
        <dbReference type="EMBL" id="KAF5806061.1"/>
    </source>
</evidence>
<dbReference type="InParanoid" id="A0A251URP5"/>